<gene>
    <name evidence="2" type="ORF">RTCCBAU85039_0312</name>
    <name evidence="3" type="ORF">SAMN05216228_1003319</name>
</gene>
<proteinExistence type="predicted"/>
<evidence type="ECO:0000313" key="5">
    <source>
        <dbReference type="Proteomes" id="UP000198939"/>
    </source>
</evidence>
<feature type="domain" description="Endonuclease/exonuclease/phosphatase" evidence="1">
    <location>
        <begin position="4"/>
        <end position="278"/>
    </location>
</feature>
<name>A0A1H8FIR2_9HYPH</name>
<dbReference type="GO" id="GO:0016020">
    <property type="term" value="C:membrane"/>
    <property type="evidence" value="ECO:0007669"/>
    <property type="project" value="GOC"/>
</dbReference>
<accession>A0A1H8FIR2</accession>
<evidence type="ECO:0000313" key="4">
    <source>
        <dbReference type="Proteomes" id="UP000183063"/>
    </source>
</evidence>
<dbReference type="Proteomes" id="UP000183063">
    <property type="component" value="Unassembled WGS sequence"/>
</dbReference>
<keyword evidence="3" id="KW-0378">Hydrolase</keyword>
<dbReference type="SUPFAM" id="SSF56219">
    <property type="entry name" value="DNase I-like"/>
    <property type="match status" value="1"/>
</dbReference>
<evidence type="ECO:0000313" key="2">
    <source>
        <dbReference type="EMBL" id="SEH42490.1"/>
    </source>
</evidence>
<keyword evidence="3" id="KW-0255">Endonuclease</keyword>
<dbReference type="Gene3D" id="3.60.10.10">
    <property type="entry name" value="Endonuclease/exonuclease/phosphatase"/>
    <property type="match status" value="1"/>
</dbReference>
<evidence type="ECO:0000259" key="1">
    <source>
        <dbReference type="Pfam" id="PF03372"/>
    </source>
</evidence>
<dbReference type="PANTHER" id="PTHR14859">
    <property type="entry name" value="CALCOFLUOR WHITE HYPERSENSITIVE PROTEIN PRECURSOR"/>
    <property type="match status" value="1"/>
</dbReference>
<dbReference type="GO" id="GO:0006506">
    <property type="term" value="P:GPI anchor biosynthetic process"/>
    <property type="evidence" value="ECO:0007669"/>
    <property type="project" value="TreeGrafter"/>
</dbReference>
<dbReference type="EMBL" id="FNXB01000001">
    <property type="protein sequence ID" value="SEH42490.1"/>
    <property type="molecule type" value="Genomic_DNA"/>
</dbReference>
<reference evidence="3 5" key="3">
    <citation type="submission" date="2016-10" db="EMBL/GenBank/DDBJ databases">
        <authorList>
            <person name="Varghese N."/>
            <person name="Submissions S."/>
        </authorList>
    </citation>
    <scope>NUCLEOTIDE SEQUENCE [LARGE SCALE GENOMIC DNA]</scope>
    <source>
        <strain evidence="3 5">CGMCC 1.7071</strain>
    </source>
</reference>
<reference evidence="4" key="2">
    <citation type="submission" date="2016-10" db="EMBL/GenBank/DDBJ databases">
        <authorList>
            <person name="Wibberg D."/>
        </authorList>
    </citation>
    <scope>NUCLEOTIDE SEQUENCE [LARGE SCALE GENOMIC DNA]</scope>
</reference>
<organism evidence="2 4">
    <name type="scientific">Rhizobium tibeticum</name>
    <dbReference type="NCBI Taxonomy" id="501024"/>
    <lineage>
        <taxon>Bacteria</taxon>
        <taxon>Pseudomonadati</taxon>
        <taxon>Pseudomonadota</taxon>
        <taxon>Alphaproteobacteria</taxon>
        <taxon>Hyphomicrobiales</taxon>
        <taxon>Rhizobiaceae</taxon>
        <taxon>Rhizobium/Agrobacterium group</taxon>
        <taxon>Rhizobium</taxon>
    </lineage>
</organism>
<dbReference type="GO" id="GO:0004519">
    <property type="term" value="F:endonuclease activity"/>
    <property type="evidence" value="ECO:0007669"/>
    <property type="project" value="UniProtKB-KW"/>
</dbReference>
<evidence type="ECO:0000313" key="3">
    <source>
        <dbReference type="EMBL" id="SEN31525.1"/>
    </source>
</evidence>
<keyword evidence="5" id="KW-1185">Reference proteome</keyword>
<dbReference type="Proteomes" id="UP000198939">
    <property type="component" value="Unassembled WGS sequence"/>
</dbReference>
<protein>
    <submittedName>
        <fullName evidence="2">Exodeoxyribonuclease III (Xth)</fullName>
    </submittedName>
    <submittedName>
        <fullName evidence="3">Metal-dependent hydrolase, endonuclease/exonuclease/phosphatase family</fullName>
    </submittedName>
</protein>
<dbReference type="GO" id="GO:0016787">
    <property type="term" value="F:hydrolase activity"/>
    <property type="evidence" value="ECO:0007669"/>
    <property type="project" value="UniProtKB-KW"/>
</dbReference>
<dbReference type="RefSeq" id="WP_072369804.1">
    <property type="nucleotide sequence ID" value="NZ_FNXB01000001.1"/>
</dbReference>
<reference evidence="2" key="1">
    <citation type="submission" date="2016-10" db="EMBL/GenBank/DDBJ databases">
        <authorList>
            <person name="de Groot N.N."/>
        </authorList>
    </citation>
    <scope>NUCLEOTIDE SEQUENCE [LARGE SCALE GENOMIC DNA]</scope>
    <source>
        <strain evidence="2">CCBAU85039</strain>
    </source>
</reference>
<dbReference type="PANTHER" id="PTHR14859:SF15">
    <property type="entry name" value="ENDONUCLEASE_EXONUCLEASE_PHOSPHATASE DOMAIN-CONTAINING PROTEIN"/>
    <property type="match status" value="1"/>
</dbReference>
<sequence>MKFASYNIQYGFGLDGIYDLDRIAASLEGGDIIALQEVTRGFVRNDYADMVADLAALFPNHFWAYGPACDLHVEEASDGWPPRGTRFQFGNMVLSRWPILSTRTLLLPRSRTISKINLQRGATEAVIGTPAGALRVYSVHLDHVSIDERGRQLSHLNERINAFVTEGGSLTGSAEFDISDPPLPEDYIVMGDFNMTPESPEYCIFAGACDGYYGRVPRIGTPIDALAALKPYTPGSYSWMDPKDHGKRMHLDYCFVSCGVAGRLKSAKIDTNSVGSDHFPVWVEIEA</sequence>
<dbReference type="STRING" id="501024.RTCCBAU85039_0312"/>
<dbReference type="OrthoDB" id="155529at2"/>
<dbReference type="InterPro" id="IPR005135">
    <property type="entry name" value="Endo/exonuclease/phosphatase"/>
</dbReference>
<dbReference type="EMBL" id="FOCV01000003">
    <property type="protein sequence ID" value="SEN31525.1"/>
    <property type="molecule type" value="Genomic_DNA"/>
</dbReference>
<dbReference type="InterPro" id="IPR036691">
    <property type="entry name" value="Endo/exonu/phosph_ase_sf"/>
</dbReference>
<dbReference type="InterPro" id="IPR051916">
    <property type="entry name" value="GPI-anchor_lipid_remodeler"/>
</dbReference>
<dbReference type="Pfam" id="PF03372">
    <property type="entry name" value="Exo_endo_phos"/>
    <property type="match status" value="1"/>
</dbReference>
<keyword evidence="3" id="KW-0540">Nuclease</keyword>
<dbReference type="AlphaFoldDB" id="A0A1H8FIR2"/>